<comment type="similarity">
    <text evidence="2">Belongs to the UPF0053 family.</text>
</comment>
<dbReference type="RefSeq" id="WP_073076389.1">
    <property type="nucleotide sequence ID" value="NZ_FQXV01000002.1"/>
</dbReference>
<dbReference type="CDD" id="cd04590">
    <property type="entry name" value="CBS_pair_CorC_HlyC_assoc"/>
    <property type="match status" value="1"/>
</dbReference>
<evidence type="ECO:0000256" key="1">
    <source>
        <dbReference type="ARBA" id="ARBA00004651"/>
    </source>
</evidence>
<dbReference type="FunFam" id="3.10.580.10:FF:000002">
    <property type="entry name" value="Magnesium/cobalt efflux protein CorC"/>
    <property type="match status" value="1"/>
</dbReference>
<keyword evidence="15" id="KW-1185">Reference proteome</keyword>
<dbReference type="STRING" id="1123282.SAMN02745823_00822"/>
<evidence type="ECO:0000259" key="12">
    <source>
        <dbReference type="PROSITE" id="PS51371"/>
    </source>
</evidence>
<dbReference type="PROSITE" id="PS51371">
    <property type="entry name" value="CBS"/>
    <property type="match status" value="1"/>
</dbReference>
<dbReference type="InterPro" id="IPR002550">
    <property type="entry name" value="CNNM"/>
</dbReference>
<dbReference type="GO" id="GO:0005886">
    <property type="term" value="C:plasma membrane"/>
    <property type="evidence" value="ECO:0007669"/>
    <property type="project" value="UniProtKB-SubCell"/>
</dbReference>
<evidence type="ECO:0000256" key="8">
    <source>
        <dbReference type="ARBA" id="ARBA00023136"/>
    </source>
</evidence>
<dbReference type="InterPro" id="IPR036318">
    <property type="entry name" value="FAD-bd_PCMH-like_sf"/>
</dbReference>
<feature type="domain" description="CNNM transmembrane" evidence="13">
    <location>
        <begin position="3"/>
        <end position="207"/>
    </location>
</feature>
<evidence type="ECO:0000256" key="2">
    <source>
        <dbReference type="ARBA" id="ARBA00006337"/>
    </source>
</evidence>
<dbReference type="Gene3D" id="3.30.465.10">
    <property type="match status" value="1"/>
</dbReference>
<dbReference type="PANTHER" id="PTHR43099">
    <property type="entry name" value="UPF0053 PROTEIN YRKA"/>
    <property type="match status" value="1"/>
</dbReference>
<keyword evidence="8 10" id="KW-0472">Membrane</keyword>
<keyword evidence="7 9" id="KW-0129">CBS domain</keyword>
<accession>A0A1M5VGY0</accession>
<dbReference type="Pfam" id="PF00571">
    <property type="entry name" value="CBS"/>
    <property type="match status" value="1"/>
</dbReference>
<keyword evidence="3" id="KW-1003">Cell membrane</keyword>
<dbReference type="OrthoDB" id="9798188at2"/>
<keyword evidence="6 10" id="KW-1133">Transmembrane helix</keyword>
<evidence type="ECO:0000256" key="4">
    <source>
        <dbReference type="ARBA" id="ARBA00022692"/>
    </source>
</evidence>
<evidence type="ECO:0000256" key="6">
    <source>
        <dbReference type="ARBA" id="ARBA00022989"/>
    </source>
</evidence>
<dbReference type="Pfam" id="PF01595">
    <property type="entry name" value="CNNM"/>
    <property type="match status" value="1"/>
</dbReference>
<evidence type="ECO:0000256" key="9">
    <source>
        <dbReference type="PROSITE-ProRule" id="PRU00703"/>
    </source>
</evidence>
<dbReference type="Gene3D" id="3.10.580.10">
    <property type="entry name" value="CBS-domain"/>
    <property type="match status" value="1"/>
</dbReference>
<gene>
    <name evidence="14" type="ORF">SAMN02745823_00822</name>
</gene>
<keyword evidence="4 10" id="KW-0812">Transmembrane</keyword>
<dbReference type="SUPFAM" id="SSF54631">
    <property type="entry name" value="CBS-domain pair"/>
    <property type="match status" value="1"/>
</dbReference>
<dbReference type="GO" id="GO:0050660">
    <property type="term" value="F:flavin adenine dinucleotide binding"/>
    <property type="evidence" value="ECO:0007669"/>
    <property type="project" value="InterPro"/>
</dbReference>
<dbReference type="SUPFAM" id="SSF56176">
    <property type="entry name" value="FAD-binding/transporter-associated domain-like"/>
    <property type="match status" value="1"/>
</dbReference>
<organism evidence="14 15">
    <name type="scientific">Sporobacter termitidis DSM 10068</name>
    <dbReference type="NCBI Taxonomy" id="1123282"/>
    <lineage>
        <taxon>Bacteria</taxon>
        <taxon>Bacillati</taxon>
        <taxon>Bacillota</taxon>
        <taxon>Clostridia</taxon>
        <taxon>Eubacteriales</taxon>
        <taxon>Oscillospiraceae</taxon>
        <taxon>Sporobacter</taxon>
    </lineage>
</organism>
<comment type="subcellular location">
    <subcellularLocation>
        <location evidence="1">Cell membrane</location>
        <topology evidence="1">Multi-pass membrane protein</topology>
    </subcellularLocation>
</comment>
<feature type="transmembrane region" description="Helical" evidence="11">
    <location>
        <begin position="103"/>
        <end position="129"/>
    </location>
</feature>
<sequence length="448" mass="49595">MTDSDPILWQIILQLLLIALNAVFACAEIAVISMNDNKLAKLTAAGDKRAVRLSSLTAQPARFLATIQVGITLAGFLGSAFAADNFSGKLTEWLVSLGVRIPAATLDTISVILITIILSYFTLVLGELVPKRIAMRKAEKLALGMSGLIFVISKIFAPVVWFLTVSTNGLLRLLGIDPRAEDEEVTEEEIRMMVDAGSEKGAIDPEEKDMIHNIFEFDDTTAAEIMTHRTEVSILWEDENDAQWEKTVTESRHSVYPICHDSADDIVGVLYAKDYLRLKDKTRQNVMDHAVRPAYFVPESVKTDVLFRNMKKNRRHFAVVLDEYGGMSGIVTMNDLLEQLVGDLDDDIGAVEPPALIERIDSSTWRIQGVTPLDMVSEQLGVMLPEQEYETFGGLVFGMLGTIPDDGSTPELEAYGLLVKITKIHDHRIESSVVCLPEKAKAKEEQTV</sequence>
<name>A0A1M5VGY0_9FIRM</name>
<keyword evidence="5" id="KW-0677">Repeat</keyword>
<protein>
    <submittedName>
        <fullName evidence="14">Putative hemolysin</fullName>
    </submittedName>
</protein>
<dbReference type="InterPro" id="IPR016169">
    <property type="entry name" value="FAD-bd_PCMH_sub2"/>
</dbReference>
<feature type="transmembrane region" description="Helical" evidence="11">
    <location>
        <begin position="63"/>
        <end position="83"/>
    </location>
</feature>
<feature type="transmembrane region" description="Helical" evidence="11">
    <location>
        <begin position="141"/>
        <end position="163"/>
    </location>
</feature>
<evidence type="ECO:0000259" key="13">
    <source>
        <dbReference type="PROSITE" id="PS51846"/>
    </source>
</evidence>
<reference evidence="14 15" key="1">
    <citation type="submission" date="2016-11" db="EMBL/GenBank/DDBJ databases">
        <authorList>
            <person name="Jaros S."/>
            <person name="Januszkiewicz K."/>
            <person name="Wedrychowicz H."/>
        </authorList>
    </citation>
    <scope>NUCLEOTIDE SEQUENCE [LARGE SCALE GENOMIC DNA]</scope>
    <source>
        <strain evidence="14 15">DSM 10068</strain>
    </source>
</reference>
<proteinExistence type="inferred from homology"/>
<dbReference type="EMBL" id="FQXV01000002">
    <property type="protein sequence ID" value="SHH74461.1"/>
    <property type="molecule type" value="Genomic_DNA"/>
</dbReference>
<evidence type="ECO:0000256" key="7">
    <source>
        <dbReference type="ARBA" id="ARBA00023122"/>
    </source>
</evidence>
<dbReference type="AlphaFoldDB" id="A0A1M5VGY0"/>
<dbReference type="PANTHER" id="PTHR43099:SF2">
    <property type="entry name" value="UPF0053 PROTEIN YRKA"/>
    <property type="match status" value="1"/>
</dbReference>
<evidence type="ECO:0000256" key="3">
    <source>
        <dbReference type="ARBA" id="ARBA00022475"/>
    </source>
</evidence>
<dbReference type="PROSITE" id="PS51846">
    <property type="entry name" value="CNNM"/>
    <property type="match status" value="1"/>
</dbReference>
<dbReference type="InterPro" id="IPR005170">
    <property type="entry name" value="Transptr-assoc_dom"/>
</dbReference>
<dbReference type="InterPro" id="IPR000644">
    <property type="entry name" value="CBS_dom"/>
</dbReference>
<dbReference type="InterPro" id="IPR044751">
    <property type="entry name" value="Ion_transp-like_CBS"/>
</dbReference>
<dbReference type="Pfam" id="PF03471">
    <property type="entry name" value="CorC_HlyC"/>
    <property type="match status" value="1"/>
</dbReference>
<dbReference type="InterPro" id="IPR046342">
    <property type="entry name" value="CBS_dom_sf"/>
</dbReference>
<feature type="domain" description="CBS" evidence="12">
    <location>
        <begin position="287"/>
        <end position="348"/>
    </location>
</feature>
<dbReference type="InterPro" id="IPR051676">
    <property type="entry name" value="UPF0053_domain"/>
</dbReference>
<feature type="transmembrane region" description="Helical" evidence="11">
    <location>
        <begin position="6"/>
        <end position="32"/>
    </location>
</feature>
<dbReference type="SMART" id="SM01091">
    <property type="entry name" value="CorC_HlyC"/>
    <property type="match status" value="1"/>
</dbReference>
<evidence type="ECO:0000256" key="10">
    <source>
        <dbReference type="PROSITE-ProRule" id="PRU01193"/>
    </source>
</evidence>
<evidence type="ECO:0000313" key="15">
    <source>
        <dbReference type="Proteomes" id="UP000183995"/>
    </source>
</evidence>
<evidence type="ECO:0000313" key="14">
    <source>
        <dbReference type="EMBL" id="SHH74461.1"/>
    </source>
</evidence>
<evidence type="ECO:0000256" key="5">
    <source>
        <dbReference type="ARBA" id="ARBA00022737"/>
    </source>
</evidence>
<dbReference type="Proteomes" id="UP000183995">
    <property type="component" value="Unassembled WGS sequence"/>
</dbReference>
<evidence type="ECO:0000256" key="11">
    <source>
        <dbReference type="SAM" id="Phobius"/>
    </source>
</evidence>